<keyword evidence="3" id="KW-0143">Chaperone</keyword>
<dbReference type="PANTHER" id="PTHR18916">
    <property type="entry name" value="DYNACTIN 1-RELATED MICROTUBULE-BINDING"/>
    <property type="match status" value="1"/>
</dbReference>
<sequence length="216" mass="24061">MSGNIQVVTESFLNVTVTSNINSFGTEKHFPKDLTIAALKGKLELVTGASAATMKLSVLDKDNKFICNLDNDESLLGSYPVDSGMKIHVEDKQLSAGEFSDVSKVEKYEIPEEEYSKRTDSVRAFKERNKLGRLETGVRFDWQGIHAGEEQYGTTDFKPGLWVGVQYDEPFGKNDGSVNGKRYFECPPKYGGFVKPTSVEVGDFPEEDLGFDEDEM</sequence>
<dbReference type="InterPro" id="IPR036859">
    <property type="entry name" value="CAP-Gly_dom_sf"/>
</dbReference>
<dbReference type="Gene3D" id="2.30.30.190">
    <property type="entry name" value="CAP Gly-rich-like domain"/>
    <property type="match status" value="1"/>
</dbReference>
<dbReference type="AlphaFoldDB" id="A0ABD0KNN6"/>
<evidence type="ECO:0000256" key="4">
    <source>
        <dbReference type="ARBA" id="ARBA00025779"/>
    </source>
</evidence>
<dbReference type="GO" id="GO:0005737">
    <property type="term" value="C:cytoplasm"/>
    <property type="evidence" value="ECO:0007669"/>
    <property type="project" value="UniProtKB-SubCell"/>
</dbReference>
<evidence type="ECO:0000256" key="3">
    <source>
        <dbReference type="ARBA" id="ARBA00023186"/>
    </source>
</evidence>
<dbReference type="EMBL" id="JACVVK020000148">
    <property type="protein sequence ID" value="KAK7488664.1"/>
    <property type="molecule type" value="Genomic_DNA"/>
</dbReference>
<dbReference type="SUPFAM" id="SSF74924">
    <property type="entry name" value="Cap-Gly domain"/>
    <property type="match status" value="1"/>
</dbReference>
<evidence type="ECO:0000256" key="1">
    <source>
        <dbReference type="ARBA" id="ARBA00004496"/>
    </source>
</evidence>
<accession>A0ABD0KNN6</accession>
<reference evidence="6 7" key="1">
    <citation type="journal article" date="2023" name="Sci. Data">
        <title>Genome assembly of the Korean intertidal mud-creeper Batillaria attramentaria.</title>
        <authorList>
            <person name="Patra A.K."/>
            <person name="Ho P.T."/>
            <person name="Jun S."/>
            <person name="Lee S.J."/>
            <person name="Kim Y."/>
            <person name="Won Y.J."/>
        </authorList>
    </citation>
    <scope>NUCLEOTIDE SEQUENCE [LARGE SCALE GENOMIC DNA]</scope>
    <source>
        <strain evidence="6">Wonlab-2016</strain>
    </source>
</reference>
<organism evidence="6 7">
    <name type="scientific">Batillaria attramentaria</name>
    <dbReference type="NCBI Taxonomy" id="370345"/>
    <lineage>
        <taxon>Eukaryota</taxon>
        <taxon>Metazoa</taxon>
        <taxon>Spiralia</taxon>
        <taxon>Lophotrochozoa</taxon>
        <taxon>Mollusca</taxon>
        <taxon>Gastropoda</taxon>
        <taxon>Caenogastropoda</taxon>
        <taxon>Sorbeoconcha</taxon>
        <taxon>Cerithioidea</taxon>
        <taxon>Batillariidae</taxon>
        <taxon>Batillaria</taxon>
    </lineage>
</organism>
<dbReference type="SMART" id="SM01052">
    <property type="entry name" value="CAP_GLY"/>
    <property type="match status" value="1"/>
</dbReference>
<evidence type="ECO:0000256" key="2">
    <source>
        <dbReference type="ARBA" id="ARBA00022490"/>
    </source>
</evidence>
<dbReference type="PROSITE" id="PS50245">
    <property type="entry name" value="CAP_GLY_2"/>
    <property type="match status" value="1"/>
</dbReference>
<keyword evidence="7" id="KW-1185">Reference proteome</keyword>
<name>A0ABD0KNN6_9CAEN</name>
<evidence type="ECO:0000259" key="5">
    <source>
        <dbReference type="PROSITE" id="PS50245"/>
    </source>
</evidence>
<gene>
    <name evidence="6" type="ORF">BaRGS_00020117</name>
</gene>
<dbReference type="Proteomes" id="UP001519460">
    <property type="component" value="Unassembled WGS sequence"/>
</dbReference>
<comment type="subcellular location">
    <subcellularLocation>
        <location evidence="1">Cytoplasm</location>
    </subcellularLocation>
</comment>
<dbReference type="InterPro" id="IPR029071">
    <property type="entry name" value="Ubiquitin-like_domsf"/>
</dbReference>
<protein>
    <recommendedName>
        <fullName evidence="5">CAP-Gly domain-containing protein</fullName>
    </recommendedName>
</protein>
<dbReference type="Gene3D" id="3.10.20.90">
    <property type="entry name" value="Phosphatidylinositol 3-kinase Catalytic Subunit, Chain A, domain 1"/>
    <property type="match status" value="1"/>
</dbReference>
<dbReference type="SUPFAM" id="SSF54236">
    <property type="entry name" value="Ubiquitin-like"/>
    <property type="match status" value="1"/>
</dbReference>
<comment type="similarity">
    <text evidence="4">Belongs to the TBCB family.</text>
</comment>
<keyword evidence="2" id="KW-0963">Cytoplasm</keyword>
<dbReference type="InterPro" id="IPR045172">
    <property type="entry name" value="TBCB_Ubl"/>
</dbReference>
<dbReference type="Pfam" id="PF01302">
    <property type="entry name" value="CAP_GLY"/>
    <property type="match status" value="1"/>
</dbReference>
<dbReference type="Pfam" id="PF14560">
    <property type="entry name" value="Ubiquitin_2"/>
    <property type="match status" value="1"/>
</dbReference>
<dbReference type="CDD" id="cd01789">
    <property type="entry name" value="Ubl_TBCB"/>
    <property type="match status" value="1"/>
</dbReference>
<dbReference type="InterPro" id="IPR000938">
    <property type="entry name" value="CAP-Gly_domain"/>
</dbReference>
<dbReference type="PANTHER" id="PTHR18916:SF85">
    <property type="entry name" value="TUBULIN-FOLDING COFACTOR B"/>
    <property type="match status" value="1"/>
</dbReference>
<proteinExistence type="inferred from homology"/>
<dbReference type="PROSITE" id="PS00845">
    <property type="entry name" value="CAP_GLY_1"/>
    <property type="match status" value="1"/>
</dbReference>
<evidence type="ECO:0000313" key="7">
    <source>
        <dbReference type="Proteomes" id="UP001519460"/>
    </source>
</evidence>
<feature type="domain" description="CAP-Gly" evidence="5">
    <location>
        <begin position="153"/>
        <end position="195"/>
    </location>
</feature>
<comment type="caution">
    <text evidence="6">The sequence shown here is derived from an EMBL/GenBank/DDBJ whole genome shotgun (WGS) entry which is preliminary data.</text>
</comment>
<dbReference type="InterPro" id="IPR000626">
    <property type="entry name" value="Ubiquitin-like_dom"/>
</dbReference>
<evidence type="ECO:0000313" key="6">
    <source>
        <dbReference type="EMBL" id="KAK7488664.1"/>
    </source>
</evidence>